<feature type="domain" description="AB hydrolase-1" evidence="1">
    <location>
        <begin position="23"/>
        <end position="263"/>
    </location>
</feature>
<dbReference type="PANTHER" id="PTHR43433">
    <property type="entry name" value="HYDROLASE, ALPHA/BETA FOLD FAMILY PROTEIN"/>
    <property type="match status" value="1"/>
</dbReference>
<keyword evidence="3" id="KW-1185">Reference proteome</keyword>
<dbReference type="EMBL" id="CP019312">
    <property type="protein sequence ID" value="APX10840.1"/>
    <property type="molecule type" value="Genomic_DNA"/>
</dbReference>
<dbReference type="OrthoDB" id="9791366at2"/>
<reference evidence="2 3" key="1">
    <citation type="submission" date="2017-01" db="EMBL/GenBank/DDBJ databases">
        <title>Complete genome of Tateyamaria omphalii DOK1-4 isolated from seawater in Dokdo.</title>
        <authorList>
            <person name="Kim J.H."/>
            <person name="Chi W.-J."/>
        </authorList>
    </citation>
    <scope>NUCLEOTIDE SEQUENCE [LARGE SCALE GENOMIC DNA]</scope>
    <source>
        <strain evidence="2 3">DOK1-4</strain>
    </source>
</reference>
<dbReference type="KEGG" id="tom:BWR18_03375"/>
<dbReference type="SUPFAM" id="SSF53474">
    <property type="entry name" value="alpha/beta-Hydrolases"/>
    <property type="match status" value="1"/>
</dbReference>
<dbReference type="InterPro" id="IPR000073">
    <property type="entry name" value="AB_hydrolase_1"/>
</dbReference>
<proteinExistence type="predicted"/>
<evidence type="ECO:0000313" key="3">
    <source>
        <dbReference type="Proteomes" id="UP000186336"/>
    </source>
</evidence>
<protein>
    <submittedName>
        <fullName evidence="2">Alpha/beta hydrolase</fullName>
    </submittedName>
</protein>
<dbReference type="STRING" id="299262.BWR18_03375"/>
<dbReference type="AlphaFoldDB" id="A0A1P8MRX9"/>
<evidence type="ECO:0000313" key="2">
    <source>
        <dbReference type="EMBL" id="APX10840.1"/>
    </source>
</evidence>
<dbReference type="Proteomes" id="UP000186336">
    <property type="component" value="Chromosome"/>
</dbReference>
<evidence type="ECO:0000259" key="1">
    <source>
        <dbReference type="Pfam" id="PF12697"/>
    </source>
</evidence>
<dbReference type="InterPro" id="IPR029058">
    <property type="entry name" value="AB_hydrolase_fold"/>
</dbReference>
<organism evidence="2 3">
    <name type="scientific">Tateyamaria omphalii</name>
    <dbReference type="NCBI Taxonomy" id="299262"/>
    <lineage>
        <taxon>Bacteria</taxon>
        <taxon>Pseudomonadati</taxon>
        <taxon>Pseudomonadota</taxon>
        <taxon>Alphaproteobacteria</taxon>
        <taxon>Rhodobacterales</taxon>
        <taxon>Roseobacteraceae</taxon>
        <taxon>Tateyamaria</taxon>
    </lineage>
</organism>
<accession>A0A1P8MRX9</accession>
<dbReference type="GO" id="GO:0016787">
    <property type="term" value="F:hydrolase activity"/>
    <property type="evidence" value="ECO:0007669"/>
    <property type="project" value="UniProtKB-KW"/>
</dbReference>
<dbReference type="PANTHER" id="PTHR43433:SF5">
    <property type="entry name" value="AB HYDROLASE-1 DOMAIN-CONTAINING PROTEIN"/>
    <property type="match status" value="1"/>
</dbReference>
<keyword evidence="2" id="KW-0378">Hydrolase</keyword>
<gene>
    <name evidence="2" type="ORF">BWR18_03375</name>
</gene>
<sequence length="272" mass="29984">MTTFQTSDGLTLYFEDDGQGLPLLCLPGLTRTTRDFQYVTPHLPPCRLIKMDYRGRGQSQWDKNWQNYALPIEIRDVMELMDHLSLSSVAILGTSRGGLNAMGLAAAAPDRLIGAALNDVGPELDPAGLAGIMTYLGKRPAAKTHQDVAAALPHVLKGFEGVRPERWMQEAQTHFVETDDGLDITYDPRLRNAVEAGGDMPDLWPFFDALAGKPLALLRGAGSDLLSAETARKMQDRRPDMIYAEVPGRGHVPFLDEPDAVMALHAWMERMT</sequence>
<dbReference type="InterPro" id="IPR050471">
    <property type="entry name" value="AB_hydrolase"/>
</dbReference>
<dbReference type="Gene3D" id="3.40.50.1820">
    <property type="entry name" value="alpha/beta hydrolase"/>
    <property type="match status" value="1"/>
</dbReference>
<name>A0A1P8MRX9_9RHOB</name>
<dbReference type="RefSeq" id="WP_076626707.1">
    <property type="nucleotide sequence ID" value="NZ_CP019312.1"/>
</dbReference>
<dbReference type="Pfam" id="PF12697">
    <property type="entry name" value="Abhydrolase_6"/>
    <property type="match status" value="1"/>
</dbReference>